<evidence type="ECO:0000313" key="2">
    <source>
        <dbReference type="EMBL" id="TDO31676.1"/>
    </source>
</evidence>
<gene>
    <name evidence="2" type="ORF">C8E87_7103</name>
</gene>
<keyword evidence="3" id="KW-1185">Reference proteome</keyword>
<protein>
    <submittedName>
        <fullName evidence="2">Uncharacterized protein</fullName>
    </submittedName>
</protein>
<name>A0A4R6JB32_9ACTN</name>
<comment type="caution">
    <text evidence="2">The sequence shown here is derived from an EMBL/GenBank/DDBJ whole genome shotgun (WGS) entry which is preliminary data.</text>
</comment>
<sequence length="227" mass="24451">MLRGGPAGVMDDPFVTVVGVFCVAGLLLAVLIGVVAVRQRRRRERQLQEWAAANGWQLITRPAVDWARHLPGRNPHGVRVMLAGQVHGRPVMVGEYEVTDAQISTDADGNPTTTSNTHLYVVTVAALQRVQPSVTVSARGRLSRAKAGLLGPGDTAGGDPRFDKAFRIRGAPGPWCTPSLMTAHLSGHVPVPWTMSGRQLITWTEGALRPPVPLDPILRLAHLLDNP</sequence>
<evidence type="ECO:0000256" key="1">
    <source>
        <dbReference type="SAM" id="Phobius"/>
    </source>
</evidence>
<feature type="transmembrane region" description="Helical" evidence="1">
    <location>
        <begin position="14"/>
        <end position="37"/>
    </location>
</feature>
<reference evidence="2 3" key="1">
    <citation type="submission" date="2019-03" db="EMBL/GenBank/DDBJ databases">
        <title>Sequencing the genomes of 1000 actinobacteria strains.</title>
        <authorList>
            <person name="Klenk H.-P."/>
        </authorList>
    </citation>
    <scope>NUCLEOTIDE SEQUENCE [LARGE SCALE GENOMIC DNA]</scope>
    <source>
        <strain evidence="2 3">DSM 43805</strain>
    </source>
</reference>
<keyword evidence="1" id="KW-0472">Membrane</keyword>
<evidence type="ECO:0000313" key="3">
    <source>
        <dbReference type="Proteomes" id="UP000294901"/>
    </source>
</evidence>
<organism evidence="2 3">
    <name type="scientific">Paractinoplanes brasiliensis</name>
    <dbReference type="NCBI Taxonomy" id="52695"/>
    <lineage>
        <taxon>Bacteria</taxon>
        <taxon>Bacillati</taxon>
        <taxon>Actinomycetota</taxon>
        <taxon>Actinomycetes</taxon>
        <taxon>Micromonosporales</taxon>
        <taxon>Micromonosporaceae</taxon>
        <taxon>Paractinoplanes</taxon>
    </lineage>
</organism>
<accession>A0A4R6JB32</accession>
<keyword evidence="1" id="KW-1133">Transmembrane helix</keyword>
<proteinExistence type="predicted"/>
<keyword evidence="1" id="KW-0812">Transmembrane</keyword>
<dbReference type="EMBL" id="SNWR01000002">
    <property type="protein sequence ID" value="TDO31676.1"/>
    <property type="molecule type" value="Genomic_DNA"/>
</dbReference>
<dbReference type="AlphaFoldDB" id="A0A4R6JB32"/>
<dbReference type="RefSeq" id="WP_166661383.1">
    <property type="nucleotide sequence ID" value="NZ_SNWR01000002.1"/>
</dbReference>
<dbReference type="Proteomes" id="UP000294901">
    <property type="component" value="Unassembled WGS sequence"/>
</dbReference>